<comment type="function">
    <text evidence="5">Catalyzes the phosphorylation of the 3'-hydroxyl group of dephosphocoenzyme A to form coenzyme A.</text>
</comment>
<gene>
    <name evidence="5 7" type="primary">coaE</name>
    <name evidence="7" type="ORF">MUS1_10255</name>
</gene>
<evidence type="ECO:0000256" key="2">
    <source>
        <dbReference type="ARBA" id="ARBA00022741"/>
    </source>
</evidence>
<reference evidence="7 8" key="1">
    <citation type="submission" date="2014-01" db="EMBL/GenBank/DDBJ databases">
        <title>Marinomonas ushuaiensis DSM 15871 Genome Sequencing.</title>
        <authorList>
            <person name="Lai Q."/>
            <person name="Shao Z.S."/>
        </authorList>
    </citation>
    <scope>NUCLEOTIDE SEQUENCE [LARGE SCALE GENOMIC DNA]</scope>
    <source>
        <strain evidence="7 8">DSM 15871</strain>
    </source>
</reference>
<evidence type="ECO:0000256" key="5">
    <source>
        <dbReference type="HAMAP-Rule" id="MF_00376"/>
    </source>
</evidence>
<dbReference type="UniPathway" id="UPA00241">
    <property type="reaction ID" value="UER00356"/>
</dbReference>
<dbReference type="NCBIfam" id="TIGR00152">
    <property type="entry name" value="dephospho-CoA kinase"/>
    <property type="match status" value="1"/>
</dbReference>
<dbReference type="GO" id="GO:0005524">
    <property type="term" value="F:ATP binding"/>
    <property type="evidence" value="ECO:0007669"/>
    <property type="project" value="UniProtKB-UniRule"/>
</dbReference>
<dbReference type="PANTHER" id="PTHR10695:SF46">
    <property type="entry name" value="BIFUNCTIONAL COENZYME A SYNTHASE-RELATED"/>
    <property type="match status" value="1"/>
</dbReference>
<dbReference type="AlphaFoldDB" id="X7E6D9"/>
<dbReference type="PROSITE" id="PS51219">
    <property type="entry name" value="DPCK"/>
    <property type="match status" value="1"/>
</dbReference>
<protein>
    <recommendedName>
        <fullName evidence="5 6">Dephospho-CoA kinase</fullName>
        <ecNumber evidence="5 6">2.7.1.24</ecNumber>
    </recommendedName>
    <alternativeName>
        <fullName evidence="5">Dephosphocoenzyme A kinase</fullName>
    </alternativeName>
</protein>
<keyword evidence="2 5" id="KW-0547">Nucleotide-binding</keyword>
<dbReference type="STRING" id="1122207.MUS1_10255"/>
<keyword evidence="4 5" id="KW-0173">Coenzyme A biosynthesis</keyword>
<evidence type="ECO:0000256" key="4">
    <source>
        <dbReference type="ARBA" id="ARBA00022993"/>
    </source>
</evidence>
<comment type="caution">
    <text evidence="7">The sequence shown here is derived from an EMBL/GenBank/DDBJ whole genome shotgun (WGS) entry which is preliminary data.</text>
</comment>
<dbReference type="HAMAP" id="MF_00376">
    <property type="entry name" value="Dephospho_CoA_kinase"/>
    <property type="match status" value="1"/>
</dbReference>
<dbReference type="SUPFAM" id="SSF52540">
    <property type="entry name" value="P-loop containing nucleoside triphosphate hydrolases"/>
    <property type="match status" value="1"/>
</dbReference>
<keyword evidence="5" id="KW-0963">Cytoplasm</keyword>
<dbReference type="GO" id="GO:0015937">
    <property type="term" value="P:coenzyme A biosynthetic process"/>
    <property type="evidence" value="ECO:0007669"/>
    <property type="project" value="UniProtKB-UniRule"/>
</dbReference>
<keyword evidence="3 5" id="KW-0067">ATP-binding</keyword>
<dbReference type="PANTHER" id="PTHR10695">
    <property type="entry name" value="DEPHOSPHO-COA KINASE-RELATED"/>
    <property type="match status" value="1"/>
</dbReference>
<feature type="binding site" evidence="5">
    <location>
        <begin position="15"/>
        <end position="20"/>
    </location>
    <ligand>
        <name>ATP</name>
        <dbReference type="ChEBI" id="CHEBI:30616"/>
    </ligand>
</feature>
<dbReference type="GO" id="GO:0005737">
    <property type="term" value="C:cytoplasm"/>
    <property type="evidence" value="ECO:0007669"/>
    <property type="project" value="UniProtKB-SubCell"/>
</dbReference>
<evidence type="ECO:0000313" key="8">
    <source>
        <dbReference type="Proteomes" id="UP000054058"/>
    </source>
</evidence>
<accession>X7E6D9</accession>
<dbReference type="CDD" id="cd02022">
    <property type="entry name" value="DPCK"/>
    <property type="match status" value="1"/>
</dbReference>
<evidence type="ECO:0000256" key="3">
    <source>
        <dbReference type="ARBA" id="ARBA00022840"/>
    </source>
</evidence>
<evidence type="ECO:0000256" key="1">
    <source>
        <dbReference type="ARBA" id="ARBA00009018"/>
    </source>
</evidence>
<dbReference type="EC" id="2.7.1.24" evidence="5 6"/>
<evidence type="ECO:0000313" key="7">
    <source>
        <dbReference type="EMBL" id="ETX11639.1"/>
    </source>
</evidence>
<sequence>MNNTTPIIGLAGGIGSGKSTITKCFNAIGIQSVDADDVARFVVKPGSDCLSQIHQHYGDSILLKDGSLNRSALRTIIFNEPKERLWLESLTHPAIRKEIQTQLNNTSSKYALLVHPLLFETKQNTICQFVIAIDVSSEIQLQRVIARDQISRENAEKIIATQLSNSERINRADLVLENSGNINEMNAKVITLHEKILELLVC</sequence>
<keyword evidence="5 7" id="KW-0808">Transferase</keyword>
<keyword evidence="5 7" id="KW-0418">Kinase</keyword>
<evidence type="ECO:0000256" key="6">
    <source>
        <dbReference type="NCBIfam" id="TIGR00152"/>
    </source>
</evidence>
<comment type="subcellular location">
    <subcellularLocation>
        <location evidence="5">Cytoplasm</location>
    </subcellularLocation>
</comment>
<comment type="similarity">
    <text evidence="1 5">Belongs to the CoaE family.</text>
</comment>
<dbReference type="EMBL" id="JAMB01000003">
    <property type="protein sequence ID" value="ETX11639.1"/>
    <property type="molecule type" value="Genomic_DNA"/>
</dbReference>
<organism evidence="7 8">
    <name type="scientific">Marinomonas ushuaiensis DSM 15871</name>
    <dbReference type="NCBI Taxonomy" id="1122207"/>
    <lineage>
        <taxon>Bacteria</taxon>
        <taxon>Pseudomonadati</taxon>
        <taxon>Pseudomonadota</taxon>
        <taxon>Gammaproteobacteria</taxon>
        <taxon>Oceanospirillales</taxon>
        <taxon>Oceanospirillaceae</taxon>
        <taxon>Marinomonas</taxon>
    </lineage>
</organism>
<comment type="catalytic activity">
    <reaction evidence="5">
        <text>3'-dephospho-CoA + ATP = ADP + CoA + H(+)</text>
        <dbReference type="Rhea" id="RHEA:18245"/>
        <dbReference type="ChEBI" id="CHEBI:15378"/>
        <dbReference type="ChEBI" id="CHEBI:30616"/>
        <dbReference type="ChEBI" id="CHEBI:57287"/>
        <dbReference type="ChEBI" id="CHEBI:57328"/>
        <dbReference type="ChEBI" id="CHEBI:456216"/>
        <dbReference type="EC" id="2.7.1.24"/>
    </reaction>
</comment>
<dbReference type="GO" id="GO:0004140">
    <property type="term" value="F:dephospho-CoA kinase activity"/>
    <property type="evidence" value="ECO:0007669"/>
    <property type="project" value="UniProtKB-UniRule"/>
</dbReference>
<name>X7E6D9_9GAMM</name>
<dbReference type="OrthoDB" id="9812943at2"/>
<dbReference type="PATRIC" id="fig|1122207.3.peg.1196"/>
<comment type="pathway">
    <text evidence="5">Cofactor biosynthesis; coenzyme A biosynthesis; CoA from (R)-pantothenate: step 5/5.</text>
</comment>
<proteinExistence type="inferred from homology"/>
<keyword evidence="8" id="KW-1185">Reference proteome</keyword>
<dbReference type="Proteomes" id="UP000054058">
    <property type="component" value="Unassembled WGS sequence"/>
</dbReference>
<dbReference type="eggNOG" id="COG0237">
    <property type="taxonomic scope" value="Bacteria"/>
</dbReference>
<dbReference type="Gene3D" id="3.40.50.300">
    <property type="entry name" value="P-loop containing nucleotide triphosphate hydrolases"/>
    <property type="match status" value="1"/>
</dbReference>
<dbReference type="Pfam" id="PF01121">
    <property type="entry name" value="CoaE"/>
    <property type="match status" value="1"/>
</dbReference>
<dbReference type="InterPro" id="IPR001977">
    <property type="entry name" value="Depp_CoAkinase"/>
</dbReference>
<dbReference type="InterPro" id="IPR027417">
    <property type="entry name" value="P-loop_NTPase"/>
</dbReference>